<keyword evidence="1" id="KW-1133">Transmembrane helix</keyword>
<proteinExistence type="predicted"/>
<dbReference type="GO" id="GO:0003676">
    <property type="term" value="F:nucleic acid binding"/>
    <property type="evidence" value="ECO:0007669"/>
    <property type="project" value="InterPro"/>
</dbReference>
<keyword evidence="4" id="KW-1185">Reference proteome</keyword>
<keyword evidence="1" id="KW-0812">Transmembrane</keyword>
<comment type="caution">
    <text evidence="3">The sequence shown here is derived from an EMBL/GenBank/DDBJ whole genome shotgun (WGS) entry which is preliminary data.</text>
</comment>
<protein>
    <recommendedName>
        <fullName evidence="2">DEAD/DEAH-box helicase domain-containing protein</fullName>
    </recommendedName>
</protein>
<evidence type="ECO:0000259" key="2">
    <source>
        <dbReference type="Pfam" id="PF00270"/>
    </source>
</evidence>
<accession>A0AAV1YMB1</accession>
<organism evidence="3 4">
    <name type="scientific">Lupinus luteus</name>
    <name type="common">European yellow lupine</name>
    <dbReference type="NCBI Taxonomy" id="3873"/>
    <lineage>
        <taxon>Eukaryota</taxon>
        <taxon>Viridiplantae</taxon>
        <taxon>Streptophyta</taxon>
        <taxon>Embryophyta</taxon>
        <taxon>Tracheophyta</taxon>
        <taxon>Spermatophyta</taxon>
        <taxon>Magnoliopsida</taxon>
        <taxon>eudicotyledons</taxon>
        <taxon>Gunneridae</taxon>
        <taxon>Pentapetalae</taxon>
        <taxon>rosids</taxon>
        <taxon>fabids</taxon>
        <taxon>Fabales</taxon>
        <taxon>Fabaceae</taxon>
        <taxon>Papilionoideae</taxon>
        <taxon>50 kb inversion clade</taxon>
        <taxon>genistoids sensu lato</taxon>
        <taxon>core genistoids</taxon>
        <taxon>Genisteae</taxon>
        <taxon>Lupinus</taxon>
    </lineage>
</organism>
<dbReference type="InterPro" id="IPR011545">
    <property type="entry name" value="DEAD/DEAH_box_helicase_dom"/>
</dbReference>
<feature type="transmembrane region" description="Helical" evidence="1">
    <location>
        <begin position="6"/>
        <end position="25"/>
    </location>
</feature>
<gene>
    <name evidence="3" type="ORF">LLUT_LOCUS36090</name>
</gene>
<evidence type="ECO:0000313" key="4">
    <source>
        <dbReference type="Proteomes" id="UP001497480"/>
    </source>
</evidence>
<evidence type="ECO:0000313" key="3">
    <source>
        <dbReference type="EMBL" id="CAL0335030.1"/>
    </source>
</evidence>
<dbReference type="InterPro" id="IPR027417">
    <property type="entry name" value="P-loop_NTPase"/>
</dbReference>
<dbReference type="AlphaFoldDB" id="A0AAV1YMB1"/>
<dbReference type="SUPFAM" id="SSF52540">
    <property type="entry name" value="P-loop containing nucleoside triphosphate hydrolases"/>
    <property type="match status" value="1"/>
</dbReference>
<dbReference type="Gene3D" id="3.40.50.300">
    <property type="entry name" value="P-loop containing nucleotide triphosphate hydrolases"/>
    <property type="match status" value="1"/>
</dbReference>
<reference evidence="3 4" key="1">
    <citation type="submission" date="2024-03" db="EMBL/GenBank/DDBJ databases">
        <authorList>
            <person name="Martinez-Hernandez J."/>
        </authorList>
    </citation>
    <scope>NUCLEOTIDE SEQUENCE [LARGE SCALE GENOMIC DNA]</scope>
</reference>
<dbReference type="Pfam" id="PF00270">
    <property type="entry name" value="DEAD"/>
    <property type="match status" value="1"/>
</dbReference>
<dbReference type="Proteomes" id="UP001497480">
    <property type="component" value="Unassembled WGS sequence"/>
</dbReference>
<evidence type="ECO:0000256" key="1">
    <source>
        <dbReference type="SAM" id="Phobius"/>
    </source>
</evidence>
<name>A0AAV1YMB1_LUPLU</name>
<dbReference type="EMBL" id="CAXHTB010000026">
    <property type="protein sequence ID" value="CAL0335030.1"/>
    <property type="molecule type" value="Genomic_DNA"/>
</dbReference>
<sequence>MVLVYLVPFSNLFFKTVLLNFCLLVSKQFRKMKELAGEFGNNLSFHKSFVGFVGTITKVSAHGNEGCAGTVMQGRDMIGGAITGTGKTLACGIPIMDKIIQVNDKHGLVFSNDFFLLNST</sequence>
<dbReference type="GO" id="GO:0005524">
    <property type="term" value="F:ATP binding"/>
    <property type="evidence" value="ECO:0007669"/>
    <property type="project" value="InterPro"/>
</dbReference>
<keyword evidence="1" id="KW-0472">Membrane</keyword>
<feature type="domain" description="DEAD/DEAH-box helicase" evidence="2">
    <location>
        <begin position="70"/>
        <end position="106"/>
    </location>
</feature>